<evidence type="ECO:0000256" key="7">
    <source>
        <dbReference type="SAM" id="MobiDB-lite"/>
    </source>
</evidence>
<feature type="active site" description="Charge relay system" evidence="5 6">
    <location>
        <position position="536"/>
    </location>
</feature>
<gene>
    <name evidence="10" type="ORF">BEI59_26980</name>
    <name evidence="11" type="ORF">BEI63_18840</name>
</gene>
<protein>
    <submittedName>
        <fullName evidence="10">Peptidase S8</fullName>
    </submittedName>
</protein>
<dbReference type="RefSeq" id="WP_069408589.1">
    <property type="nucleotide sequence ID" value="NZ_DBFYTW010000348.1"/>
</dbReference>
<dbReference type="InterPro" id="IPR023828">
    <property type="entry name" value="Peptidase_S8_Ser-AS"/>
</dbReference>
<dbReference type="Pfam" id="PF00082">
    <property type="entry name" value="Peptidase_S8"/>
    <property type="match status" value="2"/>
</dbReference>
<evidence type="ECO:0000256" key="5">
    <source>
        <dbReference type="PIRSR" id="PIRSR615500-1"/>
    </source>
</evidence>
<evidence type="ECO:0000313" key="12">
    <source>
        <dbReference type="Proteomes" id="UP000094271"/>
    </source>
</evidence>
<dbReference type="InterPro" id="IPR000209">
    <property type="entry name" value="Peptidase_S8/S53_dom"/>
</dbReference>
<dbReference type="SUPFAM" id="SSF52743">
    <property type="entry name" value="Subtilisin-like"/>
    <property type="match status" value="1"/>
</dbReference>
<dbReference type="PANTHER" id="PTHR43806">
    <property type="entry name" value="PEPTIDASE S8"/>
    <property type="match status" value="1"/>
</dbReference>
<dbReference type="InterPro" id="IPR041365">
    <property type="entry name" value="CspB_prodomain"/>
</dbReference>
<dbReference type="Proteomes" id="UP000094271">
    <property type="component" value="Unassembled WGS sequence"/>
</dbReference>
<name>A0A1E3UAD3_9FIRM</name>
<evidence type="ECO:0000313" key="10">
    <source>
        <dbReference type="EMBL" id="ODR45388.1"/>
    </source>
</evidence>
<dbReference type="PROSITE" id="PS51892">
    <property type="entry name" value="SUBTILASE"/>
    <property type="match status" value="1"/>
</dbReference>
<dbReference type="Gene3D" id="3.40.50.200">
    <property type="entry name" value="Peptidase S8/S53 domain"/>
    <property type="match status" value="1"/>
</dbReference>
<keyword evidence="3 6" id="KW-0378">Hydrolase</keyword>
<feature type="active site" description="Charge relay system" evidence="5 6">
    <location>
        <position position="135"/>
    </location>
</feature>
<dbReference type="AlphaFoldDB" id="A0A1E3UAD3"/>
<dbReference type="GO" id="GO:0006508">
    <property type="term" value="P:proteolysis"/>
    <property type="evidence" value="ECO:0007669"/>
    <property type="project" value="UniProtKB-KW"/>
</dbReference>
<dbReference type="PROSITE" id="PS00138">
    <property type="entry name" value="SUBTILASE_SER"/>
    <property type="match status" value="1"/>
</dbReference>
<dbReference type="InterPro" id="IPR015500">
    <property type="entry name" value="Peptidase_S8_subtilisin-rel"/>
</dbReference>
<evidence type="ECO:0000256" key="2">
    <source>
        <dbReference type="ARBA" id="ARBA00022670"/>
    </source>
</evidence>
<feature type="active site" description="Charge relay system" evidence="5 6">
    <location>
        <position position="209"/>
    </location>
</feature>
<comment type="similarity">
    <text evidence="1 6">Belongs to the peptidase S8 family.</text>
</comment>
<dbReference type="PRINTS" id="PR00723">
    <property type="entry name" value="SUBTILISIN"/>
</dbReference>
<dbReference type="EMBL" id="MEHA01000027">
    <property type="protein sequence ID" value="ODR45388.1"/>
    <property type="molecule type" value="Genomic_DNA"/>
</dbReference>
<keyword evidence="4 6" id="KW-0720">Serine protease</keyword>
<dbReference type="Pfam" id="PF18425">
    <property type="entry name" value="CspB_prodomain"/>
    <property type="match status" value="1"/>
</dbReference>
<evidence type="ECO:0000256" key="1">
    <source>
        <dbReference type="ARBA" id="ARBA00011073"/>
    </source>
</evidence>
<feature type="domain" description="Peptidase S8/S53" evidence="8">
    <location>
        <begin position="465"/>
        <end position="592"/>
    </location>
</feature>
<dbReference type="InterPro" id="IPR034045">
    <property type="entry name" value="Pep_S8_CspA-like"/>
</dbReference>
<evidence type="ECO:0000313" key="11">
    <source>
        <dbReference type="EMBL" id="ODR53225.1"/>
    </source>
</evidence>
<organism evidence="10 12">
    <name type="scientific">Eisenbergiella tayi</name>
    <dbReference type="NCBI Taxonomy" id="1432052"/>
    <lineage>
        <taxon>Bacteria</taxon>
        <taxon>Bacillati</taxon>
        <taxon>Bacillota</taxon>
        <taxon>Clostridia</taxon>
        <taxon>Lachnospirales</taxon>
        <taxon>Lachnospiraceae</taxon>
        <taxon>Eisenbergiella</taxon>
    </lineage>
</organism>
<sequence length="602" mass="64665">MNSQKLENLLNLSLDSTMEEREKSRILNVGFDREDKTWELIVKFHGDISRLADEGIKVEILLAGYAIITIPESLIPALTALDEIEYVEKPKELIYNVYAAKQQSCFPAAGSFYVEREAAGNGNLTGRGCLVAVLDSGIDYTLPDFRNSAGSRILYLWDQSLIPDAEKGFLPPEGFSSGVEFTQEQINQALEAGEREGFQLVPSIDVSGHGTAVAAIAAGSNTNARYTGAAPGASLLIVKLGQAGSGSYPRTTQLMRGITYALGKAQELGMPLAVNLSFGNSYGAHDGSSLLERFMDNASEVWKNVICAGSGNEGAAAGHTSGRLPGGRTMGTTGQTGGRQTVELAVGNYESTVNVQLWKNFADSFRITLQAPSGSQAVVPMDQPGKTELVIEQTQILIYVGEPSPYSVNQEIYFDFLPVENYINAGVWAFLLDPVNILTGEYQLYLPGQAVRSEDTRFFAPTPELTLTIPSTAGKLITVGAIQGAYDAYADFSGRGVLSMEEMPGFPNTKPDIAAPGVNIMAARAGGGYESYTGTSFATPLVTGAAALMMEWGIVRGKDPYLYGEKLKAFLRRGARNVRGERTYPNDRTGYGALCVNDSFPG</sequence>
<reference evidence="11 13" key="1">
    <citation type="submission" date="2016-08" db="EMBL/GenBank/DDBJ databases">
        <title>Characterization of Isolates of Eisenbergiella tayi Derived from Blood Cultures, Using Whole Genome Sequencing.</title>
        <authorList>
            <person name="Bernier A.-M."/>
            <person name="Burdz T."/>
            <person name="Wiebe D."/>
            <person name="Bernard K."/>
        </authorList>
    </citation>
    <scope>NUCLEOTIDE SEQUENCE [LARGE SCALE GENOMIC DNA]</scope>
    <source>
        <strain evidence="11 13">NML120146</strain>
    </source>
</reference>
<dbReference type="Gene3D" id="3.30.70.2980">
    <property type="match status" value="1"/>
</dbReference>
<keyword evidence="13" id="KW-1185">Reference proteome</keyword>
<reference evidence="10 12" key="2">
    <citation type="submission" date="2016-08" db="EMBL/GenBank/DDBJ databases">
        <authorList>
            <person name="Seilhamer J.J."/>
        </authorList>
    </citation>
    <scope>NUCLEOTIDE SEQUENCE [LARGE SCALE GENOMIC DNA]</scope>
    <source>
        <strain evidence="10 12">NML150140-1</strain>
    </source>
</reference>
<proteinExistence type="inferred from homology"/>
<dbReference type="Gene3D" id="2.60.120.1290">
    <property type="match status" value="1"/>
</dbReference>
<comment type="caution">
    <text evidence="10">The sequence shown here is derived from an EMBL/GenBank/DDBJ whole genome shotgun (WGS) entry which is preliminary data.</text>
</comment>
<dbReference type="EMBL" id="MEHD01000027">
    <property type="protein sequence ID" value="ODR53225.1"/>
    <property type="molecule type" value="Genomic_DNA"/>
</dbReference>
<dbReference type="OrthoDB" id="9762689at2"/>
<dbReference type="Proteomes" id="UP000094869">
    <property type="component" value="Unassembled WGS sequence"/>
</dbReference>
<dbReference type="InterPro" id="IPR036852">
    <property type="entry name" value="Peptidase_S8/S53_dom_sf"/>
</dbReference>
<feature type="region of interest" description="Disordered" evidence="7">
    <location>
        <begin position="316"/>
        <end position="337"/>
    </location>
</feature>
<feature type="domain" description="Peptidase S8/S53" evidence="8">
    <location>
        <begin position="126"/>
        <end position="358"/>
    </location>
</feature>
<keyword evidence="2 6" id="KW-0645">Protease</keyword>
<feature type="domain" description="Csp protease B prodomain" evidence="9">
    <location>
        <begin position="4"/>
        <end position="91"/>
    </location>
</feature>
<evidence type="ECO:0000259" key="9">
    <source>
        <dbReference type="Pfam" id="PF18425"/>
    </source>
</evidence>
<evidence type="ECO:0000256" key="6">
    <source>
        <dbReference type="PROSITE-ProRule" id="PRU01240"/>
    </source>
</evidence>
<accession>A0A1E3UAD3</accession>
<dbReference type="CDD" id="cd07478">
    <property type="entry name" value="Peptidases_S8_CspA-like"/>
    <property type="match status" value="1"/>
</dbReference>
<dbReference type="InterPro" id="IPR050131">
    <property type="entry name" value="Peptidase_S8_subtilisin-like"/>
</dbReference>
<evidence type="ECO:0000313" key="13">
    <source>
        <dbReference type="Proteomes" id="UP000094869"/>
    </source>
</evidence>
<feature type="compositionally biased region" description="Gly residues" evidence="7">
    <location>
        <begin position="324"/>
        <end position="337"/>
    </location>
</feature>
<dbReference type="GO" id="GO:0004252">
    <property type="term" value="F:serine-type endopeptidase activity"/>
    <property type="evidence" value="ECO:0007669"/>
    <property type="project" value="UniProtKB-UniRule"/>
</dbReference>
<evidence type="ECO:0000256" key="3">
    <source>
        <dbReference type="ARBA" id="ARBA00022801"/>
    </source>
</evidence>
<dbReference type="PANTHER" id="PTHR43806:SF11">
    <property type="entry name" value="CEREVISIN-RELATED"/>
    <property type="match status" value="1"/>
</dbReference>
<evidence type="ECO:0000259" key="8">
    <source>
        <dbReference type="Pfam" id="PF00082"/>
    </source>
</evidence>
<evidence type="ECO:0000256" key="4">
    <source>
        <dbReference type="ARBA" id="ARBA00022825"/>
    </source>
</evidence>